<name>A0A424YZ40_9BACT</name>
<evidence type="ECO:0008006" key="5">
    <source>
        <dbReference type="Google" id="ProtNLM"/>
    </source>
</evidence>
<dbReference type="Pfam" id="PF19807">
    <property type="entry name" value="DUF6290"/>
    <property type="match status" value="1"/>
</dbReference>
<dbReference type="InterPro" id="IPR046257">
    <property type="entry name" value="DUF6290"/>
</dbReference>
<dbReference type="OrthoDB" id="5356219at2"/>
<accession>A0A424YZ40</accession>
<dbReference type="GeneID" id="44005153"/>
<sequence>MLNLNIELSREKEQAFLDIAKARNTSKEKIAQALIIEFLEDLQDAKIGEQAYKEYLANEKKSISADNLFKQLNL</sequence>
<evidence type="ECO:0000313" key="3">
    <source>
        <dbReference type="Proteomes" id="UP000093205"/>
    </source>
</evidence>
<keyword evidence="3" id="KW-1185">Reference proteome</keyword>
<dbReference type="KEGG" id="chw:A2J15_006390"/>
<dbReference type="EMBL" id="CP031611">
    <property type="protein sequence ID" value="AXP09286.1"/>
    <property type="molecule type" value="Genomic_DNA"/>
</dbReference>
<evidence type="ECO:0000313" key="4">
    <source>
        <dbReference type="Proteomes" id="UP000286095"/>
    </source>
</evidence>
<dbReference type="Proteomes" id="UP000286095">
    <property type="component" value="Unassembled WGS sequence"/>
</dbReference>
<evidence type="ECO:0000313" key="2">
    <source>
        <dbReference type="EMBL" id="RQD86137.1"/>
    </source>
</evidence>
<dbReference type="Proteomes" id="UP000093205">
    <property type="component" value="Chromosome"/>
</dbReference>
<evidence type="ECO:0000313" key="1">
    <source>
        <dbReference type="EMBL" id="AXP09286.1"/>
    </source>
</evidence>
<dbReference type="EMBL" id="QURW01000023">
    <property type="protein sequence ID" value="RQD86137.1"/>
    <property type="molecule type" value="Genomic_DNA"/>
</dbReference>
<dbReference type="STRING" id="1813019.A2J15_06915"/>
<protein>
    <recommendedName>
        <fullName evidence="5">CopG family transcriptional regulator</fullName>
    </recommendedName>
</protein>
<dbReference type="RefSeq" id="WP_066777479.1">
    <property type="nucleotide sequence ID" value="NZ_CBCSFE010000007.1"/>
</dbReference>
<dbReference type="AlphaFoldDB" id="A0A424YZ40"/>
<proteinExistence type="predicted"/>
<organism evidence="2 4">
    <name type="scientific">Campylobacter hepaticus</name>
    <dbReference type="NCBI Taxonomy" id="1813019"/>
    <lineage>
        <taxon>Bacteria</taxon>
        <taxon>Pseudomonadati</taxon>
        <taxon>Campylobacterota</taxon>
        <taxon>Epsilonproteobacteria</taxon>
        <taxon>Campylobacterales</taxon>
        <taxon>Campylobacteraceae</taxon>
        <taxon>Campylobacter</taxon>
    </lineage>
</organism>
<reference evidence="3 4" key="1">
    <citation type="submission" date="2018-08" db="EMBL/GenBank/DDBJ databases">
        <title>Survival mechanisms of Campylobacter hepaticus identified by genomic analysis and comparative transcriptomic analysis of in vivo and in vitro derived bacteria.</title>
        <authorList>
            <person name="Van T.T.H."/>
            <person name="Moore R.J."/>
        </authorList>
    </citation>
    <scope>NUCLEOTIDE SEQUENCE [LARGE SCALE GENOMIC DNA]</scope>
    <source>
        <strain evidence="2 4">54L</strain>
        <strain evidence="1 3">HV10</strain>
    </source>
</reference>
<gene>
    <name evidence="1" type="ORF">A2J15_006390</name>
    <name evidence="2" type="ORF">DZD40_07015</name>
</gene>